<proteinExistence type="predicted"/>
<evidence type="ECO:0000256" key="1">
    <source>
        <dbReference type="SAM" id="MobiDB-lite"/>
    </source>
</evidence>
<accession>A0ABW9L1F9</accession>
<dbReference type="RefSeq" id="WP_155646619.1">
    <property type="nucleotide sequence ID" value="NZ_CP064001.1"/>
</dbReference>
<feature type="transmembrane region" description="Helical" evidence="2">
    <location>
        <begin position="12"/>
        <end position="37"/>
    </location>
</feature>
<organism evidence="3 4">
    <name type="scientific">Xanthomonas translucens pv. translucens</name>
    <dbReference type="NCBI Taxonomy" id="134875"/>
    <lineage>
        <taxon>Bacteria</taxon>
        <taxon>Pseudomonadati</taxon>
        <taxon>Pseudomonadota</taxon>
        <taxon>Gammaproteobacteria</taxon>
        <taxon>Lysobacterales</taxon>
        <taxon>Lysobacteraceae</taxon>
        <taxon>Xanthomonas</taxon>
        <taxon>Xanthomonas translucens group</taxon>
    </lineage>
</organism>
<dbReference type="EMBL" id="JBKAMQ010000002">
    <property type="protein sequence ID" value="MFN6508911.1"/>
    <property type="molecule type" value="Genomic_DNA"/>
</dbReference>
<dbReference type="Proteomes" id="UP001635788">
    <property type="component" value="Unassembled WGS sequence"/>
</dbReference>
<feature type="transmembrane region" description="Helical" evidence="2">
    <location>
        <begin position="43"/>
        <end position="66"/>
    </location>
</feature>
<evidence type="ECO:0000256" key="2">
    <source>
        <dbReference type="SAM" id="Phobius"/>
    </source>
</evidence>
<comment type="caution">
    <text evidence="3">The sequence shown here is derived from an EMBL/GenBank/DDBJ whole genome shotgun (WGS) entry which is preliminary data.</text>
</comment>
<evidence type="ECO:0000313" key="3">
    <source>
        <dbReference type="EMBL" id="MFN6508911.1"/>
    </source>
</evidence>
<name>A0ABW9L1F9_XANCT</name>
<gene>
    <name evidence="3" type="ORF">ACK3FC_17320</name>
</gene>
<protein>
    <submittedName>
        <fullName evidence="3">Uncharacterized protein</fullName>
    </submittedName>
</protein>
<reference evidence="3 4" key="1">
    <citation type="submission" date="2024-12" db="EMBL/GenBank/DDBJ databases">
        <authorList>
            <person name="Alaofin S."/>
            <person name="Velasco D."/>
            <person name="Li D."/>
            <person name="Baldwin T."/>
            <person name="Liu Z."/>
            <person name="Schachterle J.K."/>
        </authorList>
    </citation>
    <scope>NUCLEOTIDE SEQUENCE [LARGE SCALE GENOMIC DNA]</scope>
    <source>
        <strain evidence="3 4">B1</strain>
    </source>
</reference>
<feature type="region of interest" description="Disordered" evidence="1">
    <location>
        <begin position="83"/>
        <end position="104"/>
    </location>
</feature>
<keyword evidence="4" id="KW-1185">Reference proteome</keyword>
<keyword evidence="2" id="KW-0472">Membrane</keyword>
<sequence>MITAKARQKIIFIALVLTLIGLGMVLAGFIGEVFFGIKMAGALGAVLIALPTFALICSVVVVLAVLAGEHQLRFRRPAVFSFESRWSSRSPSADRRPPRRRPRR</sequence>
<evidence type="ECO:0000313" key="4">
    <source>
        <dbReference type="Proteomes" id="UP001635788"/>
    </source>
</evidence>
<keyword evidence="2" id="KW-1133">Transmembrane helix</keyword>
<keyword evidence="2" id="KW-0812">Transmembrane</keyword>